<dbReference type="AlphaFoldDB" id="A0A832T9P2"/>
<organism evidence="1 2">
    <name type="scientific">Pyrococcus horikoshii</name>
    <dbReference type="NCBI Taxonomy" id="53953"/>
    <lineage>
        <taxon>Archaea</taxon>
        <taxon>Methanobacteriati</taxon>
        <taxon>Methanobacteriota</taxon>
        <taxon>Thermococci</taxon>
        <taxon>Thermococcales</taxon>
        <taxon>Thermococcaceae</taxon>
        <taxon>Pyrococcus</taxon>
    </lineage>
</organism>
<evidence type="ECO:0000313" key="2">
    <source>
        <dbReference type="Proteomes" id="UP000617544"/>
    </source>
</evidence>
<name>A0A832T9P2_PYRHR</name>
<proteinExistence type="predicted"/>
<accession>A0A832T9P2</accession>
<gene>
    <name evidence="1" type="ORF">HA331_06100</name>
</gene>
<comment type="caution">
    <text evidence="1">The sequence shown here is derived from an EMBL/GenBank/DDBJ whole genome shotgun (WGS) entry which is preliminary data.</text>
</comment>
<sequence length="65" mass="7772">MRTSANPLARINDAFFNFWFRFVLPRRSEIKMRFDVMEEIKEEFSDISAHQTSTPLFQVPVLLYS</sequence>
<dbReference type="Proteomes" id="UP000617544">
    <property type="component" value="Unassembled WGS sequence"/>
</dbReference>
<protein>
    <submittedName>
        <fullName evidence="1">DUF234 domain-containing protein</fullName>
    </submittedName>
</protein>
<evidence type="ECO:0000313" key="1">
    <source>
        <dbReference type="EMBL" id="HII61304.1"/>
    </source>
</evidence>
<dbReference type="EMBL" id="DUJN01000005">
    <property type="protein sequence ID" value="HII61304.1"/>
    <property type="molecule type" value="Genomic_DNA"/>
</dbReference>
<reference evidence="1" key="1">
    <citation type="journal article" date="2020" name="bioRxiv">
        <title>A rank-normalized archaeal taxonomy based on genome phylogeny resolves widespread incomplete and uneven classifications.</title>
        <authorList>
            <person name="Rinke C."/>
            <person name="Chuvochina M."/>
            <person name="Mussig A.J."/>
            <person name="Chaumeil P.-A."/>
            <person name="Waite D.W."/>
            <person name="Whitman W.B."/>
            <person name="Parks D.H."/>
            <person name="Hugenholtz P."/>
        </authorList>
    </citation>
    <scope>NUCLEOTIDE SEQUENCE</scope>
    <source>
        <strain evidence="1">UBA8834</strain>
    </source>
</reference>